<accession>A0A562LI56</accession>
<comment type="caution">
    <text evidence="1">The sequence shown here is derived from an EMBL/GenBank/DDBJ whole genome shotgun (WGS) entry which is preliminary data.</text>
</comment>
<protein>
    <submittedName>
        <fullName evidence="1">Abortive infection bacteriophage resistance protein</fullName>
    </submittedName>
</protein>
<gene>
    <name evidence="1" type="ORF">IP93_02639</name>
</gene>
<reference evidence="1 2" key="1">
    <citation type="journal article" date="2015" name="Stand. Genomic Sci.">
        <title>Genomic Encyclopedia of Bacterial and Archaeal Type Strains, Phase III: the genomes of soil and plant-associated and newly described type strains.</title>
        <authorList>
            <person name="Whitman W.B."/>
            <person name="Woyke T."/>
            <person name="Klenk H.P."/>
            <person name="Zhou Y."/>
            <person name="Lilburn T.G."/>
            <person name="Beck B.J."/>
            <person name="De Vos P."/>
            <person name="Vandamme P."/>
            <person name="Eisen J.A."/>
            <person name="Garrity G."/>
            <person name="Hugenholtz P."/>
            <person name="Kyrpides N.C."/>
        </authorList>
    </citation>
    <scope>NUCLEOTIDE SEQUENCE [LARGE SCALE GENOMIC DNA]</scope>
    <source>
        <strain evidence="1 2">CGMCC 1.10136</strain>
    </source>
</reference>
<dbReference type="Pfam" id="PF07751">
    <property type="entry name" value="Abi_2"/>
    <property type="match status" value="1"/>
</dbReference>
<dbReference type="InterPro" id="IPR011664">
    <property type="entry name" value="Abi_system_AbiD/AbiF-like"/>
</dbReference>
<evidence type="ECO:0000313" key="2">
    <source>
        <dbReference type="Proteomes" id="UP000316471"/>
    </source>
</evidence>
<dbReference type="Proteomes" id="UP000316471">
    <property type="component" value="Unassembled WGS sequence"/>
</dbReference>
<dbReference type="EMBL" id="VLKP01000012">
    <property type="protein sequence ID" value="TWI07287.1"/>
    <property type="molecule type" value="Genomic_DNA"/>
</dbReference>
<dbReference type="RefSeq" id="WP_144816421.1">
    <property type="nucleotide sequence ID" value="NZ_VLKP01000012.1"/>
</dbReference>
<proteinExistence type="predicted"/>
<sequence length="300" mass="34578">MKFAKPPISFDDMVRRWRDRGMVIDDPAGAAQYLAHINYYRFAGYVLPFEEDHATHGLKSGTRFEDVLNLYVFDRELRLLMLDAIERIEVSLRTQWAYHLAHATGPHGYLDIRNAASARNFASQLALLERELDRSREAFISHHRSKYTDPDLPPVWVACEVMSLGQLSQWYTLLRPLSLRKKIAATYGLDQQVLQSVLLHLSYVRNLCAHHSRLWNREMVITFSVPKRPSALRASIADPSSRQIYNSCCVIAWLMQQVNPGNHWRSRLADLLCRHHVDMAAMGFPKGWQSQPLWAPSTPV</sequence>
<dbReference type="AlphaFoldDB" id="A0A562LI56"/>
<keyword evidence="2" id="KW-1185">Reference proteome</keyword>
<dbReference type="OrthoDB" id="5363652at2"/>
<evidence type="ECO:0000313" key="1">
    <source>
        <dbReference type="EMBL" id="TWI07287.1"/>
    </source>
</evidence>
<organism evidence="1 2">
    <name type="scientific">Aerolutibacter ruishenii</name>
    <dbReference type="NCBI Taxonomy" id="686800"/>
    <lineage>
        <taxon>Bacteria</taxon>
        <taxon>Pseudomonadati</taxon>
        <taxon>Pseudomonadota</taxon>
        <taxon>Gammaproteobacteria</taxon>
        <taxon>Lysobacterales</taxon>
        <taxon>Lysobacteraceae</taxon>
        <taxon>Aerolutibacter</taxon>
    </lineage>
</organism>
<name>A0A562LI56_9GAMM</name>